<reference evidence="1 2" key="1">
    <citation type="submission" date="2021-06" db="EMBL/GenBank/DDBJ databases">
        <authorList>
            <person name="Kallberg Y."/>
            <person name="Tangrot J."/>
            <person name="Rosling A."/>
        </authorList>
    </citation>
    <scope>NUCLEOTIDE SEQUENCE [LARGE SCALE GENOMIC DNA]</scope>
    <source>
        <strain evidence="1 2">120-4 pot B 10/14</strain>
    </source>
</reference>
<feature type="non-terminal residue" evidence="1">
    <location>
        <position position="266"/>
    </location>
</feature>
<protein>
    <submittedName>
        <fullName evidence="1">39715_t:CDS:1</fullName>
    </submittedName>
</protein>
<comment type="caution">
    <text evidence="1">The sequence shown here is derived from an EMBL/GenBank/DDBJ whole genome shotgun (WGS) entry which is preliminary data.</text>
</comment>
<proteinExistence type="predicted"/>
<sequence>TKPLDFAFSVLLSKLSHVKKDGCTLFVTLQCVMKGNYRKNYEITKETRKRTKFTKHQNCSVILRATLNENTVLNKKQKELVHIMLKNIINKCDRIKNALNEGSNHDTTMRLLQMLEESQYLICYLLAKDRSIQSLFFIYIELAHQVAKCSKVLIVYTIYKTNLYKLPLINAIGVSNIGNAKSLNTYQIAMAWVVNEQKHIDLALQKAANNVFLAAKKMFCIWHILAQNLRTACRKFFDSNKDYNKFLLFIQKVAYSGEISKVKKAF</sequence>
<gene>
    <name evidence="1" type="ORF">GMARGA_LOCUS38835</name>
</gene>
<organism evidence="1 2">
    <name type="scientific">Gigaspora margarita</name>
    <dbReference type="NCBI Taxonomy" id="4874"/>
    <lineage>
        <taxon>Eukaryota</taxon>
        <taxon>Fungi</taxon>
        <taxon>Fungi incertae sedis</taxon>
        <taxon>Mucoromycota</taxon>
        <taxon>Glomeromycotina</taxon>
        <taxon>Glomeromycetes</taxon>
        <taxon>Diversisporales</taxon>
        <taxon>Gigasporaceae</taxon>
        <taxon>Gigaspora</taxon>
    </lineage>
</organism>
<dbReference type="EMBL" id="CAJVQB010089124">
    <property type="protein sequence ID" value="CAG8847762.1"/>
    <property type="molecule type" value="Genomic_DNA"/>
</dbReference>
<evidence type="ECO:0000313" key="2">
    <source>
        <dbReference type="Proteomes" id="UP000789901"/>
    </source>
</evidence>
<evidence type="ECO:0000313" key="1">
    <source>
        <dbReference type="EMBL" id="CAG8847762.1"/>
    </source>
</evidence>
<keyword evidence="2" id="KW-1185">Reference proteome</keyword>
<accession>A0ABN7X6P4</accession>
<name>A0ABN7X6P4_GIGMA</name>
<dbReference type="Proteomes" id="UP000789901">
    <property type="component" value="Unassembled WGS sequence"/>
</dbReference>
<feature type="non-terminal residue" evidence="1">
    <location>
        <position position="1"/>
    </location>
</feature>